<gene>
    <name evidence="2" type="ORF">SAMN06297358_3559</name>
</gene>
<evidence type="ECO:0000313" key="3">
    <source>
        <dbReference type="Proteomes" id="UP000219281"/>
    </source>
</evidence>
<keyword evidence="1" id="KW-0472">Membrane</keyword>
<sequence>MHHIILALLSITSGRLSLLFVLLFKALIFNVQSTLYILKKSTFSKLNLLFKHIGSENFKYT</sequence>
<dbReference type="AlphaFoldDB" id="A0A286AD71"/>
<proteinExistence type="predicted"/>
<keyword evidence="3" id="KW-1185">Reference proteome</keyword>
<keyword evidence="1" id="KW-0812">Transmembrane</keyword>
<reference evidence="3" key="1">
    <citation type="submission" date="2017-09" db="EMBL/GenBank/DDBJ databases">
        <authorList>
            <person name="Varghese N."/>
            <person name="Submissions S."/>
        </authorList>
    </citation>
    <scope>NUCLEOTIDE SEQUENCE [LARGE SCALE GENOMIC DNA]</scope>
    <source>
        <strain evidence="3">CGMCC 1.12803</strain>
    </source>
</reference>
<keyword evidence="1" id="KW-1133">Transmembrane helix</keyword>
<feature type="transmembrane region" description="Helical" evidence="1">
    <location>
        <begin position="16"/>
        <end position="38"/>
    </location>
</feature>
<evidence type="ECO:0000313" key="2">
    <source>
        <dbReference type="EMBL" id="SOD19852.1"/>
    </source>
</evidence>
<name>A0A286AD71_9SPHI</name>
<dbReference type="Proteomes" id="UP000219281">
    <property type="component" value="Unassembled WGS sequence"/>
</dbReference>
<organism evidence="2 3">
    <name type="scientific">Pedobacter xixiisoli</name>
    <dbReference type="NCBI Taxonomy" id="1476464"/>
    <lineage>
        <taxon>Bacteria</taxon>
        <taxon>Pseudomonadati</taxon>
        <taxon>Bacteroidota</taxon>
        <taxon>Sphingobacteriia</taxon>
        <taxon>Sphingobacteriales</taxon>
        <taxon>Sphingobacteriaceae</taxon>
        <taxon>Pedobacter</taxon>
    </lineage>
</organism>
<dbReference type="EMBL" id="OCMT01000004">
    <property type="protein sequence ID" value="SOD19852.1"/>
    <property type="molecule type" value="Genomic_DNA"/>
</dbReference>
<evidence type="ECO:0000256" key="1">
    <source>
        <dbReference type="SAM" id="Phobius"/>
    </source>
</evidence>
<protein>
    <submittedName>
        <fullName evidence="2">Uncharacterized protein</fullName>
    </submittedName>
</protein>
<accession>A0A286AD71</accession>